<dbReference type="EMBL" id="JAGINW010000001">
    <property type="protein sequence ID" value="MBP2321481.1"/>
    <property type="molecule type" value="Genomic_DNA"/>
</dbReference>
<dbReference type="SUPFAM" id="SSF53335">
    <property type="entry name" value="S-adenosyl-L-methionine-dependent methyltransferases"/>
    <property type="match status" value="1"/>
</dbReference>
<organism evidence="1 2">
    <name type="scientific">Kibdelosporangium banguiense</name>
    <dbReference type="NCBI Taxonomy" id="1365924"/>
    <lineage>
        <taxon>Bacteria</taxon>
        <taxon>Bacillati</taxon>
        <taxon>Actinomycetota</taxon>
        <taxon>Actinomycetes</taxon>
        <taxon>Pseudonocardiales</taxon>
        <taxon>Pseudonocardiaceae</taxon>
        <taxon>Kibdelosporangium</taxon>
    </lineage>
</organism>
<reference evidence="1 2" key="1">
    <citation type="submission" date="2021-03" db="EMBL/GenBank/DDBJ databases">
        <title>Sequencing the genomes of 1000 actinobacteria strains.</title>
        <authorList>
            <person name="Klenk H.-P."/>
        </authorList>
    </citation>
    <scope>NUCLEOTIDE SEQUENCE [LARGE SCALE GENOMIC DNA]</scope>
    <source>
        <strain evidence="1 2">DSM 46670</strain>
    </source>
</reference>
<dbReference type="Proteomes" id="UP001519332">
    <property type="component" value="Unassembled WGS sequence"/>
</dbReference>
<keyword evidence="2" id="KW-1185">Reference proteome</keyword>
<sequence>MLDAFCRKGGAGYGYQAAGFNVVGVDIEDHSNGYPGEFHQGDAVEFIRRHGHEFDVIHASPPCQRETALTKGTNKGRVYPDLIPPTRIELDRTGRPWVMENVQGSQLRKDLVLCGLSFGLRVFRHRVFELSDVIISQPVHPSHRGHRVAGWRHGQYYEGDMVAVYGDGGGKGSLADWQDAMGIPWMTNRLDLAEAIPPAYTEHIGNHIRHGRHGVQGALWTGQEWAA</sequence>
<accession>A0ABS4TAN5</accession>
<evidence type="ECO:0000313" key="2">
    <source>
        <dbReference type="Proteomes" id="UP001519332"/>
    </source>
</evidence>
<keyword evidence="1" id="KW-0808">Transferase</keyword>
<proteinExistence type="predicted"/>
<name>A0ABS4TAN5_9PSEU</name>
<keyword evidence="1" id="KW-0489">Methyltransferase</keyword>
<dbReference type="GO" id="GO:0003886">
    <property type="term" value="F:DNA (cytosine-5-)-methyltransferase activity"/>
    <property type="evidence" value="ECO:0007669"/>
    <property type="project" value="UniProtKB-EC"/>
</dbReference>
<gene>
    <name evidence="1" type="ORF">JOF56_001866</name>
</gene>
<dbReference type="InterPro" id="IPR029063">
    <property type="entry name" value="SAM-dependent_MTases_sf"/>
</dbReference>
<dbReference type="Gene3D" id="3.40.50.150">
    <property type="entry name" value="Vaccinia Virus protein VP39"/>
    <property type="match status" value="1"/>
</dbReference>
<protein>
    <submittedName>
        <fullName evidence="1">DNA (Cytosine-5)-methyltransferase 1</fullName>
        <ecNumber evidence="1">2.1.1.37</ecNumber>
    </submittedName>
</protein>
<dbReference type="GO" id="GO:0032259">
    <property type="term" value="P:methylation"/>
    <property type="evidence" value="ECO:0007669"/>
    <property type="project" value="UniProtKB-KW"/>
</dbReference>
<dbReference type="EC" id="2.1.1.37" evidence="1"/>
<comment type="caution">
    <text evidence="1">The sequence shown here is derived from an EMBL/GenBank/DDBJ whole genome shotgun (WGS) entry which is preliminary data.</text>
</comment>
<evidence type="ECO:0000313" key="1">
    <source>
        <dbReference type="EMBL" id="MBP2321481.1"/>
    </source>
</evidence>